<dbReference type="RefSeq" id="WP_379893780.1">
    <property type="nucleotide sequence ID" value="NZ_CBCSCT010000113.1"/>
</dbReference>
<dbReference type="Proteomes" id="UP001596250">
    <property type="component" value="Unassembled WGS sequence"/>
</dbReference>
<dbReference type="PROSITE" id="PS50943">
    <property type="entry name" value="HTH_CROC1"/>
    <property type="match status" value="1"/>
</dbReference>
<protein>
    <submittedName>
        <fullName evidence="3">Helix-turn-helix domain-containing protein</fullName>
    </submittedName>
</protein>
<sequence length="90" mass="10245">MTFGDNLKYYRTEKGYSLQDLAEELDVSANYLSKLERNSGKVKPEFLPALCGALDITLNDLYKEIEGNPFKTKTNAKHEINGEKLKEKNT</sequence>
<reference evidence="4" key="1">
    <citation type="journal article" date="2019" name="Int. J. Syst. Evol. Microbiol.">
        <title>The Global Catalogue of Microorganisms (GCM) 10K type strain sequencing project: providing services to taxonomists for standard genome sequencing and annotation.</title>
        <authorList>
            <consortium name="The Broad Institute Genomics Platform"/>
            <consortium name="The Broad Institute Genome Sequencing Center for Infectious Disease"/>
            <person name="Wu L."/>
            <person name="Ma J."/>
        </authorList>
    </citation>
    <scope>NUCLEOTIDE SEQUENCE [LARGE SCALE GENOMIC DNA]</scope>
    <source>
        <strain evidence="4">CCM 8749</strain>
    </source>
</reference>
<dbReference type="SMART" id="SM00530">
    <property type="entry name" value="HTH_XRE"/>
    <property type="match status" value="1"/>
</dbReference>
<evidence type="ECO:0000313" key="4">
    <source>
        <dbReference type="Proteomes" id="UP001596250"/>
    </source>
</evidence>
<name>A0ABW1IN38_9BACL</name>
<dbReference type="EMBL" id="JBHSQV010000099">
    <property type="protein sequence ID" value="MFC5986448.1"/>
    <property type="molecule type" value="Genomic_DNA"/>
</dbReference>
<accession>A0ABW1IN38</accession>
<feature type="domain" description="HTH cro/C1-type" evidence="2">
    <location>
        <begin position="7"/>
        <end position="61"/>
    </location>
</feature>
<keyword evidence="1" id="KW-0238">DNA-binding</keyword>
<dbReference type="InterPro" id="IPR001387">
    <property type="entry name" value="Cro/C1-type_HTH"/>
</dbReference>
<dbReference type="PANTHER" id="PTHR46558">
    <property type="entry name" value="TRACRIPTIONAL REGULATORY PROTEIN-RELATED-RELATED"/>
    <property type="match status" value="1"/>
</dbReference>
<dbReference type="Pfam" id="PF01381">
    <property type="entry name" value="HTH_3"/>
    <property type="match status" value="1"/>
</dbReference>
<evidence type="ECO:0000259" key="2">
    <source>
        <dbReference type="PROSITE" id="PS50943"/>
    </source>
</evidence>
<dbReference type="PANTHER" id="PTHR46558:SF4">
    <property type="entry name" value="DNA-BIDING PHAGE PROTEIN"/>
    <property type="match status" value="1"/>
</dbReference>
<organism evidence="3 4">
    <name type="scientific">Marinicrinis lubricantis</name>
    <dbReference type="NCBI Taxonomy" id="2086470"/>
    <lineage>
        <taxon>Bacteria</taxon>
        <taxon>Bacillati</taxon>
        <taxon>Bacillota</taxon>
        <taxon>Bacilli</taxon>
        <taxon>Bacillales</taxon>
        <taxon>Paenibacillaceae</taxon>
    </lineage>
</organism>
<proteinExistence type="predicted"/>
<comment type="caution">
    <text evidence="3">The sequence shown here is derived from an EMBL/GenBank/DDBJ whole genome shotgun (WGS) entry which is preliminary data.</text>
</comment>
<evidence type="ECO:0000256" key="1">
    <source>
        <dbReference type="ARBA" id="ARBA00023125"/>
    </source>
</evidence>
<dbReference type="CDD" id="cd00093">
    <property type="entry name" value="HTH_XRE"/>
    <property type="match status" value="1"/>
</dbReference>
<dbReference type="InterPro" id="IPR010982">
    <property type="entry name" value="Lambda_DNA-bd_dom_sf"/>
</dbReference>
<evidence type="ECO:0000313" key="3">
    <source>
        <dbReference type="EMBL" id="MFC5986448.1"/>
    </source>
</evidence>
<keyword evidence="4" id="KW-1185">Reference proteome</keyword>
<dbReference type="Gene3D" id="1.10.260.40">
    <property type="entry name" value="lambda repressor-like DNA-binding domains"/>
    <property type="match status" value="1"/>
</dbReference>
<gene>
    <name evidence="3" type="ORF">ACFPXP_08400</name>
</gene>
<dbReference type="SUPFAM" id="SSF47413">
    <property type="entry name" value="lambda repressor-like DNA-binding domains"/>
    <property type="match status" value="1"/>
</dbReference>